<dbReference type="Proteomes" id="UP000619457">
    <property type="component" value="Unassembled WGS sequence"/>
</dbReference>
<organism evidence="2 3">
    <name type="scientific">Echinicola pacifica</name>
    <dbReference type="NCBI Taxonomy" id="346377"/>
    <lineage>
        <taxon>Bacteria</taxon>
        <taxon>Pseudomonadati</taxon>
        <taxon>Bacteroidota</taxon>
        <taxon>Cytophagia</taxon>
        <taxon>Cytophagales</taxon>
        <taxon>Cyclobacteriaceae</taxon>
        <taxon>Echinicola</taxon>
    </lineage>
</organism>
<accession>A0A918UWX9</accession>
<evidence type="ECO:0000256" key="1">
    <source>
        <dbReference type="SAM" id="SignalP"/>
    </source>
</evidence>
<reference evidence="2" key="1">
    <citation type="journal article" date="2014" name="Int. J. Syst. Evol. Microbiol.">
        <title>Complete genome sequence of Corynebacterium casei LMG S-19264T (=DSM 44701T), isolated from a smear-ripened cheese.</title>
        <authorList>
            <consortium name="US DOE Joint Genome Institute (JGI-PGF)"/>
            <person name="Walter F."/>
            <person name="Albersmeier A."/>
            <person name="Kalinowski J."/>
            <person name="Ruckert C."/>
        </authorList>
    </citation>
    <scope>NUCLEOTIDE SEQUENCE</scope>
    <source>
        <strain evidence="2">KCTC 12368</strain>
    </source>
</reference>
<feature type="chain" id="PRO_5037456061" description="Transcriptional regulator" evidence="1">
    <location>
        <begin position="25"/>
        <end position="544"/>
    </location>
</feature>
<dbReference type="RefSeq" id="WP_018476074.1">
    <property type="nucleotide sequence ID" value="NZ_BMWX01000009.1"/>
</dbReference>
<name>A0A918UWX9_9BACT</name>
<dbReference type="EMBL" id="BMWX01000009">
    <property type="protein sequence ID" value="GGZ39630.1"/>
    <property type="molecule type" value="Genomic_DNA"/>
</dbReference>
<feature type="signal peptide" evidence="1">
    <location>
        <begin position="1"/>
        <end position="24"/>
    </location>
</feature>
<keyword evidence="1" id="KW-0732">Signal</keyword>
<keyword evidence="3" id="KW-1185">Reference proteome</keyword>
<comment type="caution">
    <text evidence="2">The sequence shown here is derived from an EMBL/GenBank/DDBJ whole genome shotgun (WGS) entry which is preliminary data.</text>
</comment>
<evidence type="ECO:0000313" key="3">
    <source>
        <dbReference type="Proteomes" id="UP000619457"/>
    </source>
</evidence>
<sequence>MKLLNIKILCFGFFVLMIAHGAFAQVEFMQRVEVLSEWDDHDFIVLPQQDGTISFRTKAGKGFSLEQKLQYFVTDLDLQAESMYEVPVKDYFQLTGFDLEDSYLYTLFQKGESYANDRIIYEVNLLTHEVREVVIENVLDMELQEFLIMDKKAILMGMMDYRPAIQVFDTETKEVFTVQGVYANEVNILQLSKKPELEVFEVLVTKKNRFKERSLSVMTFDTDGNMLREVKVAPEDRPELEITDGVISPADNYNQVLIGPYGLRKRDPDRGIYFTRINEFGEYSNRFYTLADFDNFYNFLPEKQRAKKEKSLEKAIEKDKDLVITNTLTTREVLAGPDYFLVYNDYYLTSSGRYSPRDLLYANDFYRYAPMSMRNRVMPGGYPWYFPGGRASSSYEYKYMAAQFLMLDAEGNMIWDNSISLDDVTLGSPGKFGEVSFDGNHLYYLYLEDSHLKMSHLQGGEVDFINMDVPINLPNGEERIKETQEESLTLSWWYRDYFLLSGKQKVRYINKDNREEIREVYFLTKIRADASLIPKEEEEDEKKE</sequence>
<dbReference type="AlphaFoldDB" id="A0A918UWX9"/>
<reference evidence="2" key="2">
    <citation type="submission" date="2020-09" db="EMBL/GenBank/DDBJ databases">
        <authorList>
            <person name="Sun Q."/>
            <person name="Kim S."/>
        </authorList>
    </citation>
    <scope>NUCLEOTIDE SEQUENCE</scope>
    <source>
        <strain evidence="2">KCTC 12368</strain>
    </source>
</reference>
<gene>
    <name evidence="2" type="ORF">GCM10007049_36220</name>
</gene>
<proteinExistence type="predicted"/>
<evidence type="ECO:0000313" key="2">
    <source>
        <dbReference type="EMBL" id="GGZ39630.1"/>
    </source>
</evidence>
<evidence type="ECO:0008006" key="4">
    <source>
        <dbReference type="Google" id="ProtNLM"/>
    </source>
</evidence>
<protein>
    <recommendedName>
        <fullName evidence="4">Transcriptional regulator</fullName>
    </recommendedName>
</protein>